<evidence type="ECO:0000313" key="9">
    <source>
        <dbReference type="EMBL" id="NYJ37868.1"/>
    </source>
</evidence>
<dbReference type="GO" id="GO:0070204">
    <property type="term" value="F:2-succinyl-5-enolpyruvyl-6-hydroxy-3-cyclohexene-1-carboxylic-acid synthase activity"/>
    <property type="evidence" value="ECO:0007669"/>
    <property type="project" value="UniProtKB-UniRule"/>
</dbReference>
<dbReference type="GO" id="GO:0009234">
    <property type="term" value="P:menaquinone biosynthetic process"/>
    <property type="evidence" value="ECO:0007669"/>
    <property type="project" value="UniProtKB-UniRule"/>
</dbReference>
<protein>
    <recommendedName>
        <fullName evidence="6">2-succinyl-5-enolpyruvyl-6-hydroxy-3-cyclohexene-1-carboxylate synthase</fullName>
        <shortName evidence="6">SEPHCHC synthase</shortName>
        <ecNumber evidence="6">2.2.1.9</ecNumber>
    </recommendedName>
    <alternativeName>
        <fullName evidence="6">Menaquinone biosynthesis protein MenD</fullName>
    </alternativeName>
</protein>
<dbReference type="Proteomes" id="UP000572051">
    <property type="component" value="Unassembled WGS sequence"/>
</dbReference>
<dbReference type="NCBIfam" id="TIGR00173">
    <property type="entry name" value="menD"/>
    <property type="match status" value="1"/>
</dbReference>
<keyword evidence="6" id="KW-0474">Menaquinone biosynthesis</keyword>
<dbReference type="GO" id="GO:0000287">
    <property type="term" value="F:magnesium ion binding"/>
    <property type="evidence" value="ECO:0007669"/>
    <property type="project" value="UniProtKB-UniRule"/>
</dbReference>
<dbReference type="PANTHER" id="PTHR42916">
    <property type="entry name" value="2-SUCCINYL-5-ENOLPYRUVYL-6-HYDROXY-3-CYCLOHEXENE-1-CARBOXYLATE SYNTHASE"/>
    <property type="match status" value="1"/>
</dbReference>
<dbReference type="Pfam" id="PF02776">
    <property type="entry name" value="TPP_enzyme_N"/>
    <property type="match status" value="1"/>
</dbReference>
<evidence type="ECO:0000256" key="6">
    <source>
        <dbReference type="HAMAP-Rule" id="MF_01659"/>
    </source>
</evidence>
<dbReference type="EC" id="2.2.1.9" evidence="6"/>
<evidence type="ECO:0000256" key="3">
    <source>
        <dbReference type="ARBA" id="ARBA00022842"/>
    </source>
</evidence>
<keyword evidence="4 6" id="KW-0786">Thiamine pyrophosphate</keyword>
<dbReference type="InterPro" id="IPR012001">
    <property type="entry name" value="Thiamin_PyroP_enz_TPP-bd_dom"/>
</dbReference>
<name>A0A7Z0ET78_9ACTN</name>
<comment type="pathway">
    <text evidence="6">Quinol/quinone metabolism; menaquinone biosynthesis.</text>
</comment>
<feature type="domain" description="Thiamine pyrophosphate enzyme N-terminal TPP-binding" evidence="8">
    <location>
        <begin position="7"/>
        <end position="121"/>
    </location>
</feature>
<comment type="catalytic activity">
    <reaction evidence="6">
        <text>isochorismate + 2-oxoglutarate + H(+) = 5-enolpyruvoyl-6-hydroxy-2-succinyl-cyclohex-3-ene-1-carboxylate + CO2</text>
        <dbReference type="Rhea" id="RHEA:25593"/>
        <dbReference type="ChEBI" id="CHEBI:15378"/>
        <dbReference type="ChEBI" id="CHEBI:16526"/>
        <dbReference type="ChEBI" id="CHEBI:16810"/>
        <dbReference type="ChEBI" id="CHEBI:29780"/>
        <dbReference type="ChEBI" id="CHEBI:58818"/>
        <dbReference type="EC" id="2.2.1.9"/>
    </reaction>
</comment>
<dbReference type="UniPathway" id="UPA00079"/>
<dbReference type="PANTHER" id="PTHR42916:SF1">
    <property type="entry name" value="PROTEIN PHYLLO, CHLOROPLASTIC"/>
    <property type="match status" value="1"/>
</dbReference>
<comment type="similarity">
    <text evidence="6">Belongs to the TPP enzyme family. MenD subfamily.</text>
</comment>
<gene>
    <name evidence="6" type="primary">menD</name>
    <name evidence="9" type="ORF">HNR10_005749</name>
</gene>
<keyword evidence="5 6" id="KW-0464">Manganese</keyword>
<dbReference type="CDD" id="cd07037">
    <property type="entry name" value="TPP_PYR_MenD"/>
    <property type="match status" value="1"/>
</dbReference>
<sequence>MNPSTALARVLVDELARCGLSEAVVSPGSRSTPLALALVAHPEVRVHVRVDERSASFLALGLARVSRRPVAVVCTSGTAAANFHPAVMEASESGVPLLVLTADRPPELRGTGANQTVDQIGLYGSAVRMFAEVGTPDPAPGMVAYWRSLSCRAWAAAVGGRPGPVHLNVAFRDPLTPDEPGTGAPSWTEPLEGRERGRPWIGRPGPRAEPAPFRLPDVERGVIVCGDGDYDPVPFLALAELTGWPLLAEPTSNARRVGAISTYRQLLASPRFAAGPPPELVVSVGRPNLSRQILAYLRRAERHVVVTAGAIGDPCAALANAFSDPARTATDVVAAVAAPEGLELAPPVADHHPQRTPSAQYPPSARTDWSRSWWRAEAAARTAVDTVLDADEALSEMRLARDLASHLAAGSLLFAGSSMPIRDLDAAMRARCGVRLVGNRGVSGIDGTVSTAIGAALAHQADGAGGQAYALLGDLAMLHDQNGLVIGPGEPRPDLAVVVVNNDGGGIFSGLEQAGHPDFERVFGTPHGVSMERVAAVADLPYTRLEWATDLPKALLGEGLRVIEVQTTRTDSAVLRRRVQAAVDEAVDGVL</sequence>
<dbReference type="CDD" id="cd02009">
    <property type="entry name" value="TPP_SHCHC_synthase"/>
    <property type="match status" value="1"/>
</dbReference>
<keyword evidence="1 6" id="KW-0808">Transferase</keyword>
<accession>A0A7Z0ET78</accession>
<evidence type="ECO:0000259" key="8">
    <source>
        <dbReference type="Pfam" id="PF02776"/>
    </source>
</evidence>
<comment type="cofactor">
    <cofactor evidence="6">
        <name>thiamine diphosphate</name>
        <dbReference type="ChEBI" id="CHEBI:58937"/>
    </cofactor>
    <text evidence="6">Binds 1 thiamine pyrophosphate per subunit.</text>
</comment>
<dbReference type="InterPro" id="IPR004433">
    <property type="entry name" value="MenaQ_synth_MenD"/>
</dbReference>
<dbReference type="EMBL" id="JACCFS010000001">
    <property type="protein sequence ID" value="NYJ37868.1"/>
    <property type="molecule type" value="Genomic_DNA"/>
</dbReference>
<dbReference type="SUPFAM" id="SSF52518">
    <property type="entry name" value="Thiamin diphosphate-binding fold (THDP-binding)"/>
    <property type="match status" value="2"/>
</dbReference>
<dbReference type="AlphaFoldDB" id="A0A7Z0ET78"/>
<dbReference type="HAMAP" id="MF_01659">
    <property type="entry name" value="MenD"/>
    <property type="match status" value="1"/>
</dbReference>
<comment type="subunit">
    <text evidence="6">Homodimer.</text>
</comment>
<evidence type="ECO:0000313" key="10">
    <source>
        <dbReference type="Proteomes" id="UP000572051"/>
    </source>
</evidence>
<keyword evidence="3 6" id="KW-0460">Magnesium</keyword>
<reference evidence="9 10" key="1">
    <citation type="submission" date="2020-07" db="EMBL/GenBank/DDBJ databases">
        <title>Sequencing the genomes of 1000 actinobacteria strains.</title>
        <authorList>
            <person name="Klenk H.-P."/>
        </authorList>
    </citation>
    <scope>NUCLEOTIDE SEQUENCE [LARGE SCALE GENOMIC DNA]</scope>
    <source>
        <strain evidence="9 10">DSM 44442</strain>
    </source>
</reference>
<evidence type="ECO:0000256" key="4">
    <source>
        <dbReference type="ARBA" id="ARBA00023052"/>
    </source>
</evidence>
<evidence type="ECO:0000256" key="1">
    <source>
        <dbReference type="ARBA" id="ARBA00022679"/>
    </source>
</evidence>
<comment type="caution">
    <text evidence="9">The sequence shown here is derived from an EMBL/GenBank/DDBJ whole genome shotgun (WGS) entry which is preliminary data.</text>
</comment>
<comment type="function">
    <text evidence="6">Catalyzes the thiamine diphosphate-dependent decarboxylation of 2-oxoglutarate and the subsequent addition of the resulting succinic semialdehyde-thiamine pyrophosphate anion to isochorismate to yield 2-succinyl-5-enolpyruvyl-6-hydroxy-3-cyclohexene-1-carboxylate (SEPHCHC).</text>
</comment>
<dbReference type="InterPro" id="IPR029061">
    <property type="entry name" value="THDP-binding"/>
</dbReference>
<evidence type="ECO:0000256" key="7">
    <source>
        <dbReference type="SAM" id="MobiDB-lite"/>
    </source>
</evidence>
<dbReference type="RefSeq" id="WP_179828945.1">
    <property type="nucleotide sequence ID" value="NZ_JACCFS010000001.1"/>
</dbReference>
<feature type="region of interest" description="Disordered" evidence="7">
    <location>
        <begin position="175"/>
        <end position="212"/>
    </location>
</feature>
<dbReference type="Gene3D" id="3.40.50.970">
    <property type="match status" value="2"/>
</dbReference>
<evidence type="ECO:0000256" key="2">
    <source>
        <dbReference type="ARBA" id="ARBA00022723"/>
    </source>
</evidence>
<dbReference type="UniPathway" id="UPA01057">
    <property type="reaction ID" value="UER00164"/>
</dbReference>
<organism evidence="9 10">
    <name type="scientific">Nocardiopsis aegyptia</name>
    <dbReference type="NCBI Taxonomy" id="220378"/>
    <lineage>
        <taxon>Bacteria</taxon>
        <taxon>Bacillati</taxon>
        <taxon>Actinomycetota</taxon>
        <taxon>Actinomycetes</taxon>
        <taxon>Streptosporangiales</taxon>
        <taxon>Nocardiopsidaceae</taxon>
        <taxon>Nocardiopsis</taxon>
    </lineage>
</organism>
<keyword evidence="10" id="KW-1185">Reference proteome</keyword>
<dbReference type="GO" id="GO:0030976">
    <property type="term" value="F:thiamine pyrophosphate binding"/>
    <property type="evidence" value="ECO:0007669"/>
    <property type="project" value="UniProtKB-UniRule"/>
</dbReference>
<dbReference type="GO" id="GO:0030145">
    <property type="term" value="F:manganese ion binding"/>
    <property type="evidence" value="ECO:0007669"/>
    <property type="project" value="UniProtKB-UniRule"/>
</dbReference>
<comment type="pathway">
    <text evidence="6">Quinol/quinone metabolism; 1,4-dihydroxy-2-naphthoate biosynthesis; 1,4-dihydroxy-2-naphthoate from chorismate: step 2/7.</text>
</comment>
<proteinExistence type="inferred from homology"/>
<feature type="region of interest" description="Disordered" evidence="7">
    <location>
        <begin position="345"/>
        <end position="366"/>
    </location>
</feature>
<keyword evidence="2 6" id="KW-0479">Metal-binding</keyword>
<dbReference type="Gene3D" id="3.40.50.1220">
    <property type="entry name" value="TPP-binding domain"/>
    <property type="match status" value="1"/>
</dbReference>
<evidence type="ECO:0000256" key="5">
    <source>
        <dbReference type="ARBA" id="ARBA00023211"/>
    </source>
</evidence>
<dbReference type="PIRSF" id="PIRSF004983">
    <property type="entry name" value="MenD"/>
    <property type="match status" value="1"/>
</dbReference>
<comment type="cofactor">
    <cofactor evidence="6">
        <name>Mg(2+)</name>
        <dbReference type="ChEBI" id="CHEBI:18420"/>
    </cofactor>
    <cofactor evidence="6">
        <name>Mn(2+)</name>
        <dbReference type="ChEBI" id="CHEBI:29035"/>
    </cofactor>
</comment>